<dbReference type="PROSITE" id="PS50011">
    <property type="entry name" value="PROTEIN_KINASE_DOM"/>
    <property type="match status" value="1"/>
</dbReference>
<dbReference type="PANTHER" id="PTHR45707">
    <property type="entry name" value="C2 CALCIUM/LIPID-BINDING PLANT PHOSPHORIBOSYLTRANSFERASE FAMILY PROTEIN"/>
    <property type="match status" value="1"/>
</dbReference>
<dbReference type="EMBL" id="CM029051">
    <property type="protein sequence ID" value="KAG2561165.1"/>
    <property type="molecule type" value="Genomic_DNA"/>
</dbReference>
<dbReference type="PROSITE" id="PS00108">
    <property type="entry name" value="PROTEIN_KINASE_ST"/>
    <property type="match status" value="1"/>
</dbReference>
<feature type="binding site" evidence="9">
    <location>
        <position position="172"/>
    </location>
    <ligand>
        <name>ATP</name>
        <dbReference type="ChEBI" id="CHEBI:30616"/>
    </ligand>
</feature>
<dbReference type="FunFam" id="1.10.510.10:FF:001023">
    <property type="entry name" value="Os07g0541700 protein"/>
    <property type="match status" value="1"/>
</dbReference>
<proteinExistence type="inferred from homology"/>
<gene>
    <name evidence="12" type="ORF">PVAP13_8KG111615</name>
</gene>
<keyword evidence="4 9" id="KW-0547">Nucleotide-binding</keyword>
<evidence type="ECO:0000256" key="9">
    <source>
        <dbReference type="PROSITE-ProRule" id="PRU10141"/>
    </source>
</evidence>
<evidence type="ECO:0000256" key="5">
    <source>
        <dbReference type="ARBA" id="ARBA00022777"/>
    </source>
</evidence>
<comment type="catalytic activity">
    <reaction evidence="8">
        <text>L-seryl-[protein] + ATP = O-phospho-L-seryl-[protein] + ADP + H(+)</text>
        <dbReference type="Rhea" id="RHEA:17989"/>
        <dbReference type="Rhea" id="RHEA-COMP:9863"/>
        <dbReference type="Rhea" id="RHEA-COMP:11604"/>
        <dbReference type="ChEBI" id="CHEBI:15378"/>
        <dbReference type="ChEBI" id="CHEBI:29999"/>
        <dbReference type="ChEBI" id="CHEBI:30616"/>
        <dbReference type="ChEBI" id="CHEBI:83421"/>
        <dbReference type="ChEBI" id="CHEBI:456216"/>
        <dbReference type="EC" id="2.7.11.1"/>
    </reaction>
</comment>
<keyword evidence="3" id="KW-0808">Transferase</keyword>
<keyword evidence="5" id="KW-0418">Kinase</keyword>
<dbReference type="GO" id="GO:0005524">
    <property type="term" value="F:ATP binding"/>
    <property type="evidence" value="ECO:0007669"/>
    <property type="project" value="UniProtKB-UniRule"/>
</dbReference>
<sequence length="408" mass="46795">MSQNNLNPASLPTLKGSSDGWMARLASTHVHWDTNTPLKLYLGERDGIKIVYPVRYYFFSSSDRGNKVSFHGSRHLEAHAIAIHYRHRTFASTRVFPSLGAIYHQCCYPFQFSERNKDIKLHCTAMEEPEEVTFQFLREITDDFSKERKVGEGTFGTVYKGVTTNGNDVAVKIFKDRTSDLDDRQFRNEFYNLTKVKHKNIVRVLGYCYETKQTRIEYNGKTVLAEETQKALCFEFLGNGTLENHLFEESCGHEWDMRYNIIKGTCEGLKYLHKDRGESLLHLDLKPANILLDENMVPKIADFGLSKIFSDQLPRTTQSPLGTLGFQPVEFIHGGKISEKFDIFSLGGIIIRIVSGPDGHSKYVDAPAEFIDQVLRNWRKRWEKYSNGSCRYPRTGVPPLAVTRQEPL</sequence>
<dbReference type="Proteomes" id="UP000823388">
    <property type="component" value="Chromosome 8K"/>
</dbReference>
<dbReference type="FunFam" id="3.30.200.20:FF:000465">
    <property type="entry name" value="Cysteine-rich receptor-like protein kinase 6"/>
    <property type="match status" value="1"/>
</dbReference>
<evidence type="ECO:0000256" key="3">
    <source>
        <dbReference type="ARBA" id="ARBA00022679"/>
    </source>
</evidence>
<evidence type="ECO:0000256" key="7">
    <source>
        <dbReference type="ARBA" id="ARBA00047899"/>
    </source>
</evidence>
<comment type="catalytic activity">
    <reaction evidence="7">
        <text>L-threonyl-[protein] + ATP = O-phospho-L-threonyl-[protein] + ADP + H(+)</text>
        <dbReference type="Rhea" id="RHEA:46608"/>
        <dbReference type="Rhea" id="RHEA-COMP:11060"/>
        <dbReference type="Rhea" id="RHEA-COMP:11605"/>
        <dbReference type="ChEBI" id="CHEBI:15378"/>
        <dbReference type="ChEBI" id="CHEBI:30013"/>
        <dbReference type="ChEBI" id="CHEBI:30616"/>
        <dbReference type="ChEBI" id="CHEBI:61977"/>
        <dbReference type="ChEBI" id="CHEBI:456216"/>
        <dbReference type="EC" id="2.7.11.1"/>
    </reaction>
</comment>
<dbReference type="Pfam" id="PF00069">
    <property type="entry name" value="Pkinase"/>
    <property type="match status" value="1"/>
</dbReference>
<organism evidence="12 13">
    <name type="scientific">Panicum virgatum</name>
    <name type="common">Blackwell switchgrass</name>
    <dbReference type="NCBI Taxonomy" id="38727"/>
    <lineage>
        <taxon>Eukaryota</taxon>
        <taxon>Viridiplantae</taxon>
        <taxon>Streptophyta</taxon>
        <taxon>Embryophyta</taxon>
        <taxon>Tracheophyta</taxon>
        <taxon>Spermatophyta</taxon>
        <taxon>Magnoliopsida</taxon>
        <taxon>Liliopsida</taxon>
        <taxon>Poales</taxon>
        <taxon>Poaceae</taxon>
        <taxon>PACMAD clade</taxon>
        <taxon>Panicoideae</taxon>
        <taxon>Panicodae</taxon>
        <taxon>Paniceae</taxon>
        <taxon>Panicinae</taxon>
        <taxon>Panicum</taxon>
        <taxon>Panicum sect. Hiantes</taxon>
    </lineage>
</organism>
<dbReference type="PROSITE" id="PS00107">
    <property type="entry name" value="PROTEIN_KINASE_ATP"/>
    <property type="match status" value="1"/>
</dbReference>
<dbReference type="EC" id="2.7.11.1" evidence="1"/>
<comment type="caution">
    <text evidence="12">The sequence shown here is derived from an EMBL/GenBank/DDBJ whole genome shotgun (WGS) entry which is preliminary data.</text>
</comment>
<dbReference type="SMART" id="SM00220">
    <property type="entry name" value="S_TKc"/>
    <property type="match status" value="1"/>
</dbReference>
<protein>
    <recommendedName>
        <fullName evidence="1">non-specific serine/threonine protein kinase</fullName>
        <ecNumber evidence="1">2.7.11.1</ecNumber>
    </recommendedName>
</protein>
<evidence type="ECO:0000256" key="10">
    <source>
        <dbReference type="RuleBase" id="RU000304"/>
    </source>
</evidence>
<name>A0A8T0PJA7_PANVG</name>
<keyword evidence="13" id="KW-1185">Reference proteome</keyword>
<dbReference type="InterPro" id="IPR008271">
    <property type="entry name" value="Ser/Thr_kinase_AS"/>
</dbReference>
<dbReference type="SUPFAM" id="SSF56112">
    <property type="entry name" value="Protein kinase-like (PK-like)"/>
    <property type="match status" value="1"/>
</dbReference>
<keyword evidence="6 9" id="KW-0067">ATP-binding</keyword>
<evidence type="ECO:0000256" key="8">
    <source>
        <dbReference type="ARBA" id="ARBA00048679"/>
    </source>
</evidence>
<reference evidence="12" key="1">
    <citation type="submission" date="2020-05" db="EMBL/GenBank/DDBJ databases">
        <title>WGS assembly of Panicum virgatum.</title>
        <authorList>
            <person name="Lovell J.T."/>
            <person name="Jenkins J."/>
            <person name="Shu S."/>
            <person name="Juenger T.E."/>
            <person name="Schmutz J."/>
        </authorList>
    </citation>
    <scope>NUCLEOTIDE SEQUENCE</scope>
    <source>
        <strain evidence="12">AP13</strain>
    </source>
</reference>
<dbReference type="Gene3D" id="1.10.510.10">
    <property type="entry name" value="Transferase(Phosphotransferase) domain 1"/>
    <property type="match status" value="1"/>
</dbReference>
<evidence type="ECO:0000313" key="13">
    <source>
        <dbReference type="Proteomes" id="UP000823388"/>
    </source>
</evidence>
<comment type="similarity">
    <text evidence="10">Belongs to the protein kinase superfamily.</text>
</comment>
<dbReference type="InterPro" id="IPR011009">
    <property type="entry name" value="Kinase-like_dom_sf"/>
</dbReference>
<evidence type="ECO:0000256" key="2">
    <source>
        <dbReference type="ARBA" id="ARBA00022527"/>
    </source>
</evidence>
<feature type="domain" description="Protein kinase" evidence="11">
    <location>
        <begin position="144"/>
        <end position="408"/>
    </location>
</feature>
<accession>A0A8T0PJA7</accession>
<dbReference type="InterPro" id="IPR017441">
    <property type="entry name" value="Protein_kinase_ATP_BS"/>
</dbReference>
<dbReference type="PANTHER" id="PTHR45707:SF76">
    <property type="entry name" value="PROTEIN KINASE DOMAIN-CONTAINING PROTEIN"/>
    <property type="match status" value="1"/>
</dbReference>
<evidence type="ECO:0000256" key="6">
    <source>
        <dbReference type="ARBA" id="ARBA00022840"/>
    </source>
</evidence>
<evidence type="ECO:0000259" key="11">
    <source>
        <dbReference type="PROSITE" id="PS50011"/>
    </source>
</evidence>
<evidence type="ECO:0000256" key="4">
    <source>
        <dbReference type="ARBA" id="ARBA00022741"/>
    </source>
</evidence>
<evidence type="ECO:0000256" key="1">
    <source>
        <dbReference type="ARBA" id="ARBA00012513"/>
    </source>
</evidence>
<dbReference type="GO" id="GO:0004674">
    <property type="term" value="F:protein serine/threonine kinase activity"/>
    <property type="evidence" value="ECO:0007669"/>
    <property type="project" value="UniProtKB-KW"/>
</dbReference>
<dbReference type="InterPro" id="IPR000719">
    <property type="entry name" value="Prot_kinase_dom"/>
</dbReference>
<keyword evidence="2 10" id="KW-0723">Serine/threonine-protein kinase</keyword>
<evidence type="ECO:0000313" key="12">
    <source>
        <dbReference type="EMBL" id="KAG2561165.1"/>
    </source>
</evidence>
<dbReference type="AlphaFoldDB" id="A0A8T0PJA7"/>
<dbReference type="Gene3D" id="3.30.200.20">
    <property type="entry name" value="Phosphorylase Kinase, domain 1"/>
    <property type="match status" value="1"/>
</dbReference>